<evidence type="ECO:0000313" key="2">
    <source>
        <dbReference type="EMBL" id="ELA42745.1"/>
    </source>
</evidence>
<reference evidence="3" key="1">
    <citation type="submission" date="2011-05" db="EMBL/GenBank/DDBJ databases">
        <title>The genome sequence of Vittaforma corneae strain ATCC 50505.</title>
        <authorList>
            <consortium name="The Broad Institute Genome Sequencing Platform"/>
            <person name="Cuomo C."/>
            <person name="Didier E."/>
            <person name="Bowers L."/>
            <person name="Young S.K."/>
            <person name="Zeng Q."/>
            <person name="Gargeya S."/>
            <person name="Fitzgerald M."/>
            <person name="Haas B."/>
            <person name="Abouelleil A."/>
            <person name="Alvarado L."/>
            <person name="Arachchi H.M."/>
            <person name="Berlin A."/>
            <person name="Chapman S.B."/>
            <person name="Gearin G."/>
            <person name="Goldberg J."/>
            <person name="Griggs A."/>
            <person name="Gujja S."/>
            <person name="Hansen M."/>
            <person name="Heiman D."/>
            <person name="Howarth C."/>
            <person name="Larimer J."/>
            <person name="Lui A."/>
            <person name="MacDonald P.J.P."/>
            <person name="McCowen C."/>
            <person name="Montmayeur A."/>
            <person name="Murphy C."/>
            <person name="Neiman D."/>
            <person name="Pearson M."/>
            <person name="Priest M."/>
            <person name="Roberts A."/>
            <person name="Saif S."/>
            <person name="Shea T."/>
            <person name="Sisk P."/>
            <person name="Stolte C."/>
            <person name="Sykes S."/>
            <person name="Wortman J."/>
            <person name="Nusbaum C."/>
            <person name="Birren B."/>
        </authorList>
    </citation>
    <scope>NUCLEOTIDE SEQUENCE [LARGE SCALE GENOMIC DNA]</scope>
    <source>
        <strain evidence="3">ATCC 50505</strain>
    </source>
</reference>
<dbReference type="InParanoid" id="L2GQG2"/>
<dbReference type="Proteomes" id="UP000011082">
    <property type="component" value="Unassembled WGS sequence"/>
</dbReference>
<name>L2GQG2_VITCO</name>
<dbReference type="HOGENOM" id="CLU_342010_0_0_1"/>
<dbReference type="RefSeq" id="XP_007603513.1">
    <property type="nucleotide sequence ID" value="XM_007603451.1"/>
</dbReference>
<protein>
    <submittedName>
        <fullName evidence="2">Uncharacterized protein</fullName>
    </submittedName>
</protein>
<dbReference type="VEuPathDB" id="MicrosporidiaDB:VICG_00060"/>
<dbReference type="EMBL" id="JH370130">
    <property type="protein sequence ID" value="ELA42745.1"/>
    <property type="molecule type" value="Genomic_DNA"/>
</dbReference>
<dbReference type="OrthoDB" id="2196371at2759"/>
<dbReference type="AlphaFoldDB" id="L2GQG2"/>
<gene>
    <name evidence="2" type="ORF">VICG_00060</name>
</gene>
<dbReference type="GeneID" id="19880778"/>
<keyword evidence="3" id="KW-1185">Reference proteome</keyword>
<feature type="compositionally biased region" description="Basic and acidic residues" evidence="1">
    <location>
        <begin position="384"/>
        <end position="396"/>
    </location>
</feature>
<evidence type="ECO:0000313" key="3">
    <source>
        <dbReference type="Proteomes" id="UP000011082"/>
    </source>
</evidence>
<feature type="region of interest" description="Disordered" evidence="1">
    <location>
        <begin position="382"/>
        <end position="411"/>
    </location>
</feature>
<evidence type="ECO:0000256" key="1">
    <source>
        <dbReference type="SAM" id="MobiDB-lite"/>
    </source>
</evidence>
<accession>L2GQG2</accession>
<feature type="compositionally biased region" description="Polar residues" evidence="1">
    <location>
        <begin position="397"/>
        <end position="410"/>
    </location>
</feature>
<proteinExistence type="predicted"/>
<sequence length="829" mass="94094">MLLLPMRESSQRPLDDVEKGERLKCIFEVLNKDKKRYERIKNTRTLSEAEQKEYDDVCTRLNSFYEKCQAFIKPRKNGPGRFMVQAYVNWCASQNIIAKQGKSHHDPPIETIDNSAHSAEVYERTVSSEQAIFRSQSFAQNIPHAQRSVEYEASKIQQDVEYEPNVYKNMGFAQVAPQEYDPNNDMTKTGKSVYKVDKPSANKHLSSYPDARDREGVDYRLAQTMRNSLSQGPIPEFDPKKSSLYNISADELSGRAVINNQPNSVNNVQPHYSGNVRQVYSSANQPGHQNFVQLGTFVDYNTSRSFQNKFQPLTFPADHVVKNPIYQNDNPQGLYGLEEDASYNGAMRCKKERFSQKSGHPQMSNAYLSEKFYVRAQMKTSQRQPDDLNTSHRNFQESHGQNLGSNQGFQTMGIPQRSTVIASQGKTYQGNSAFVNSASQHMKHSQPGKVYDAVHQKTSPRMVGSLLNVNGSINRHVVDMPNNIGMAGSSMDHFDCSTGFAYKTRPDRSLLDVDQAKELESILSDRSVNYIHSRSEPTLPANSGPIQNRNIGSSLYFTAQKASNKATKQDSRGDIVSEPLLVKTGCLDERLWPTDCIRKVKPTVAIPARRKQTVNMPIPLSPKTDNTFSFEFVCDVRQQPPVAEYRDIPVKYSPRKYTKQSHIRPECVFSGIEYDRIAFPVNKSIEHNVKNVLVGGLMDSKSKSEKEKVCETISSTYRMVKNFRTSILINPKLANICRKSFVKFCEELSISDEISKEVAIPILIHLDCILHKTLFISGMIAQSRPNQKMRIKDVELAFERATIPKLVNTNNDGELFKWALDEVRKYKTN</sequence>
<organism evidence="2 3">
    <name type="scientific">Vittaforma corneae (strain ATCC 50505)</name>
    <name type="common">Microsporidian parasite</name>
    <name type="synonym">Nosema corneum</name>
    <dbReference type="NCBI Taxonomy" id="993615"/>
    <lineage>
        <taxon>Eukaryota</taxon>
        <taxon>Fungi</taxon>
        <taxon>Fungi incertae sedis</taxon>
        <taxon>Microsporidia</taxon>
        <taxon>Nosematidae</taxon>
        <taxon>Vittaforma</taxon>
    </lineage>
</organism>